<evidence type="ECO:0000313" key="3">
    <source>
        <dbReference type="Proteomes" id="UP001164748"/>
    </source>
</evidence>
<protein>
    <submittedName>
        <fullName evidence="2">IS3 family transposase</fullName>
    </submittedName>
</protein>
<reference evidence="2" key="1">
    <citation type="submission" date="2022-09" db="EMBL/GenBank/DDBJ databases">
        <authorList>
            <person name="Li Z.-J."/>
        </authorList>
    </citation>
    <scope>NUCLEOTIDE SEQUENCE</scope>
    <source>
        <strain evidence="2">TGB11</strain>
    </source>
</reference>
<dbReference type="InterPro" id="IPR025948">
    <property type="entry name" value="HTH-like_dom"/>
</dbReference>
<proteinExistence type="predicted"/>
<dbReference type="PROSITE" id="PS50994">
    <property type="entry name" value="INTEGRASE"/>
    <property type="match status" value="1"/>
</dbReference>
<dbReference type="Gene3D" id="3.30.420.10">
    <property type="entry name" value="Ribonuclease H-like superfamily/Ribonuclease H"/>
    <property type="match status" value="1"/>
</dbReference>
<dbReference type="Proteomes" id="UP001164748">
    <property type="component" value="Chromosome"/>
</dbReference>
<dbReference type="PANTHER" id="PTHR46889">
    <property type="entry name" value="TRANSPOSASE INSF FOR INSERTION SEQUENCE IS3B-RELATED"/>
    <property type="match status" value="1"/>
</dbReference>
<sequence>MATLSSRTKAQAYRFVKQYSDVYSVKKLCRHLSVSRSGYYDWLSRGQSGHARADSELGAEIAFIYRKSEGRYGSPKIHAALKAKGLAVSRKRVARLMREAGLKARVDSVYRRRQKSRTFFKGLVNRRLEQEKASKINQQWTADVTYIKVGNRWGYLAVVIDVYSKKVLSWALSDRLDSNLTMFTIVKALASRKPKRGLLFHTDRGREYCADRVRHLLAEHGIEQSMNRPGKCTDNAEVESFFKSLKGELIKDAPIANLRHLREKLRKYIQYFYNRTRLYSSIGYMSPIAFEKQCT</sequence>
<dbReference type="InterPro" id="IPR036397">
    <property type="entry name" value="RNaseH_sf"/>
</dbReference>
<gene>
    <name evidence="2" type="ORF">N8M53_07800</name>
</gene>
<dbReference type="InterPro" id="IPR001584">
    <property type="entry name" value="Integrase_cat-core"/>
</dbReference>
<organism evidence="2 3">
    <name type="scientific">Salinivibrio kushneri</name>
    <dbReference type="NCBI Taxonomy" id="1908198"/>
    <lineage>
        <taxon>Bacteria</taxon>
        <taxon>Pseudomonadati</taxon>
        <taxon>Pseudomonadota</taxon>
        <taxon>Gammaproteobacteria</taxon>
        <taxon>Vibrionales</taxon>
        <taxon>Vibrionaceae</taxon>
        <taxon>Salinivibrio</taxon>
    </lineage>
</organism>
<dbReference type="EMBL" id="CP114588">
    <property type="protein sequence ID" value="WBA07766.1"/>
    <property type="molecule type" value="Genomic_DNA"/>
</dbReference>
<evidence type="ECO:0000259" key="1">
    <source>
        <dbReference type="PROSITE" id="PS50994"/>
    </source>
</evidence>
<dbReference type="Pfam" id="PF00665">
    <property type="entry name" value="rve"/>
    <property type="match status" value="1"/>
</dbReference>
<dbReference type="InterPro" id="IPR050900">
    <property type="entry name" value="Transposase_IS3/IS150/IS904"/>
</dbReference>
<dbReference type="Pfam" id="PF13276">
    <property type="entry name" value="HTH_21"/>
    <property type="match status" value="1"/>
</dbReference>
<dbReference type="GO" id="GO:0015074">
    <property type="term" value="P:DNA integration"/>
    <property type="evidence" value="ECO:0007669"/>
    <property type="project" value="InterPro"/>
</dbReference>
<name>A0AA47KIZ4_9GAMM</name>
<dbReference type="PANTHER" id="PTHR46889:SF4">
    <property type="entry name" value="TRANSPOSASE INSO FOR INSERTION SEQUENCE ELEMENT IS911B-RELATED"/>
    <property type="match status" value="1"/>
</dbReference>
<feature type="domain" description="Integrase catalytic" evidence="1">
    <location>
        <begin position="131"/>
        <end position="295"/>
    </location>
</feature>
<dbReference type="AlphaFoldDB" id="A0AA47KIZ4"/>
<dbReference type="RefSeq" id="WP_269578367.1">
    <property type="nucleotide sequence ID" value="NZ_CP114588.1"/>
</dbReference>
<accession>A0AA47KIZ4</accession>
<dbReference type="InterPro" id="IPR048020">
    <property type="entry name" value="Transpos_IS3"/>
</dbReference>
<dbReference type="NCBIfam" id="NF033516">
    <property type="entry name" value="transpos_IS3"/>
    <property type="match status" value="1"/>
</dbReference>
<evidence type="ECO:0000313" key="2">
    <source>
        <dbReference type="EMBL" id="WBA07766.1"/>
    </source>
</evidence>
<dbReference type="InterPro" id="IPR012337">
    <property type="entry name" value="RNaseH-like_sf"/>
</dbReference>
<dbReference type="GO" id="GO:0003676">
    <property type="term" value="F:nucleic acid binding"/>
    <property type="evidence" value="ECO:0007669"/>
    <property type="project" value="InterPro"/>
</dbReference>
<dbReference type="Pfam" id="PF13333">
    <property type="entry name" value="rve_2"/>
    <property type="match status" value="1"/>
</dbReference>
<dbReference type="SUPFAM" id="SSF53098">
    <property type="entry name" value="Ribonuclease H-like"/>
    <property type="match status" value="1"/>
</dbReference>